<dbReference type="InterPro" id="IPR000504">
    <property type="entry name" value="RRM_dom"/>
</dbReference>
<dbReference type="PROSITE" id="PS01358">
    <property type="entry name" value="ZF_RANBP2_1"/>
    <property type="match status" value="5"/>
</dbReference>
<dbReference type="SMART" id="SM00479">
    <property type="entry name" value="EXOIII"/>
    <property type="match status" value="1"/>
</dbReference>
<feature type="region of interest" description="Disordered" evidence="6">
    <location>
        <begin position="471"/>
        <end position="515"/>
    </location>
</feature>
<dbReference type="PANTHER" id="PTHR23111:SF40">
    <property type="entry name" value="RNA-BINDING PROTEIN INVOLVED IN HETEROCHROMATIN ASSEMBLY-RELATED"/>
    <property type="match status" value="1"/>
</dbReference>
<evidence type="ECO:0000256" key="3">
    <source>
        <dbReference type="ARBA" id="ARBA00022833"/>
    </source>
</evidence>
<accession>A0A1X2IYC0</accession>
<name>A0A1X2IYC0_9FUNG</name>
<dbReference type="Pfam" id="PF00929">
    <property type="entry name" value="RNase_T"/>
    <property type="match status" value="1"/>
</dbReference>
<feature type="region of interest" description="Disordered" evidence="6">
    <location>
        <begin position="1"/>
        <end position="76"/>
    </location>
</feature>
<dbReference type="EMBL" id="MCGE01000002">
    <property type="protein sequence ID" value="ORZ24283.1"/>
    <property type="molecule type" value="Genomic_DNA"/>
</dbReference>
<dbReference type="PROSITE" id="PS50102">
    <property type="entry name" value="RRM"/>
    <property type="match status" value="1"/>
</dbReference>
<dbReference type="InterPro" id="IPR036397">
    <property type="entry name" value="RNaseH_sf"/>
</dbReference>
<dbReference type="GO" id="GO:0008270">
    <property type="term" value="F:zinc ion binding"/>
    <property type="evidence" value="ECO:0007669"/>
    <property type="project" value="UniProtKB-KW"/>
</dbReference>
<dbReference type="AlphaFoldDB" id="A0A1X2IYC0"/>
<evidence type="ECO:0000256" key="5">
    <source>
        <dbReference type="PROSITE-ProRule" id="PRU00322"/>
    </source>
</evidence>
<evidence type="ECO:0000313" key="9">
    <source>
        <dbReference type="EMBL" id="ORZ24283.1"/>
    </source>
</evidence>
<evidence type="ECO:0000256" key="2">
    <source>
        <dbReference type="ARBA" id="ARBA00022771"/>
    </source>
</evidence>
<dbReference type="Gene3D" id="3.30.70.330">
    <property type="match status" value="1"/>
</dbReference>
<dbReference type="SUPFAM" id="SSF90209">
    <property type="entry name" value="Ran binding protein zinc finger-like"/>
    <property type="match status" value="5"/>
</dbReference>
<dbReference type="InterPro" id="IPR012337">
    <property type="entry name" value="RNaseH-like_sf"/>
</dbReference>
<sequence length="773" mass="83481">MDSLFNRKRQADSTDEDASNNKKHIVEASIENGDLASTTEPENEQETTTTEQTKVDQEETDSTDAGTGTGEDVAPEIETVVPYDRLVILNLEVTCDENPTNSAAVLVTKEHAEIIQLSFAIVKSSNMELIKEQTIFVKPERTPLTQFCTQISGITPEMVASAGSLKDAIDALDKTIQTDILDKQLDFCFVTHGGWALRIQLSREARDKQLELPPYLAQPCMFDLKQEIQRWQVHHADVHLHSTGIRELCDTFQVPLVRKDGEGNDDSASTTTSNIDIPATTIGIVRYLTKFEHNDVFVHPIDTSADLQQFKKEESKVVHLAGLPCEVTQGELEAWFSSSGLRPATMWMMQSTDQTKPNLSGFIVFSFHDDAIRALLLNGRCLSDKVIEVSASSERVVEAAMAMLSPFPTQVKPRTVRPGDWKCPNCNFHNFASRHHCFKCNAENPVNSGSVITGAPSGAVAGGNIRSPGFTHGANSLPIGNSGAVPPPPSSSATSGQAYPHPPGGGHHPPGANYPSSSNPGDWICPNTGCSFHNYASRTQCMKCNTYRPSGPGSAAPPHPPPGHHAGYNPHHHHYAPRPHHTPSFRPGDWYCPNPPCGFQNFASRMSCYRCHTPNPNPGPQPNYGGPNAGAGGSHGSYGYDNGPGGGAPYGGVGHGSSYGNLPPGNTMAPGTGGHGFRVGDWYCPSCNSHNFASRFQCLKCHTAKPYNPSQPTPPPYAGANAGGFRGPPPMMKNGDWVCRNSGCGFHNFAKRTFCGKCHAPNPEPSSYGTAEY</sequence>
<evidence type="ECO:0000256" key="4">
    <source>
        <dbReference type="PROSITE-ProRule" id="PRU00176"/>
    </source>
</evidence>
<dbReference type="Pfam" id="PF00641">
    <property type="entry name" value="Zn_ribbon_RanBP"/>
    <property type="match status" value="5"/>
</dbReference>
<dbReference type="InterPro" id="IPR036443">
    <property type="entry name" value="Znf_RanBP2_sf"/>
</dbReference>
<dbReference type="InterPro" id="IPR013520">
    <property type="entry name" value="Ribonucl_H"/>
</dbReference>
<dbReference type="InterPro" id="IPR012677">
    <property type="entry name" value="Nucleotide-bd_a/b_plait_sf"/>
</dbReference>
<evidence type="ECO:0000259" key="8">
    <source>
        <dbReference type="PROSITE" id="PS50199"/>
    </source>
</evidence>
<dbReference type="InterPro" id="IPR047201">
    <property type="entry name" value="ERI-1_3'hExo-like"/>
</dbReference>
<dbReference type="OrthoDB" id="448399at2759"/>
<dbReference type="Proteomes" id="UP000193560">
    <property type="component" value="Unassembled WGS sequence"/>
</dbReference>
<evidence type="ECO:0000256" key="6">
    <source>
        <dbReference type="SAM" id="MobiDB-lite"/>
    </source>
</evidence>
<dbReference type="PROSITE" id="PS50199">
    <property type="entry name" value="ZF_RANBP2_2"/>
    <property type="match status" value="5"/>
</dbReference>
<dbReference type="GO" id="GO:0000175">
    <property type="term" value="F:3'-5'-RNA exonuclease activity"/>
    <property type="evidence" value="ECO:0007669"/>
    <property type="project" value="InterPro"/>
</dbReference>
<feature type="domain" description="RanBP2-type" evidence="8">
    <location>
        <begin position="519"/>
        <end position="550"/>
    </location>
</feature>
<feature type="domain" description="RanBP2-type" evidence="8">
    <location>
        <begin position="586"/>
        <end position="617"/>
    </location>
</feature>
<dbReference type="CDD" id="cd06133">
    <property type="entry name" value="ERI-1_3'hExo_like"/>
    <property type="match status" value="1"/>
</dbReference>
<dbReference type="InterPro" id="IPR001876">
    <property type="entry name" value="Znf_RanBP2"/>
</dbReference>
<comment type="caution">
    <text evidence="9">The sequence shown here is derived from an EMBL/GenBank/DDBJ whole genome shotgun (WGS) entry which is preliminary data.</text>
</comment>
<proteinExistence type="predicted"/>
<keyword evidence="3" id="KW-0862">Zinc</keyword>
<keyword evidence="1" id="KW-0479">Metal-binding</keyword>
<dbReference type="Gene3D" id="4.10.1060.10">
    <property type="entry name" value="Zinc finger, RanBP2-type"/>
    <property type="match status" value="5"/>
</dbReference>
<dbReference type="GO" id="GO:0005737">
    <property type="term" value="C:cytoplasm"/>
    <property type="evidence" value="ECO:0007669"/>
    <property type="project" value="TreeGrafter"/>
</dbReference>
<dbReference type="STRING" id="90262.A0A1X2IYC0"/>
<feature type="region of interest" description="Disordered" evidence="6">
    <location>
        <begin position="549"/>
        <end position="580"/>
    </location>
</feature>
<dbReference type="Gene3D" id="3.30.420.10">
    <property type="entry name" value="Ribonuclease H-like superfamily/Ribonuclease H"/>
    <property type="match status" value="1"/>
</dbReference>
<evidence type="ECO:0000259" key="7">
    <source>
        <dbReference type="PROSITE" id="PS50102"/>
    </source>
</evidence>
<feature type="domain" description="RanBP2-type" evidence="8">
    <location>
        <begin position="417"/>
        <end position="446"/>
    </location>
</feature>
<dbReference type="GO" id="GO:0003729">
    <property type="term" value="F:mRNA binding"/>
    <property type="evidence" value="ECO:0007669"/>
    <property type="project" value="TreeGrafter"/>
</dbReference>
<evidence type="ECO:0000256" key="1">
    <source>
        <dbReference type="ARBA" id="ARBA00022723"/>
    </source>
</evidence>
<feature type="compositionally biased region" description="Basic residues" evidence="6">
    <location>
        <begin position="570"/>
        <end position="580"/>
    </location>
</feature>
<dbReference type="SUPFAM" id="SSF53098">
    <property type="entry name" value="Ribonuclease H-like"/>
    <property type="match status" value="1"/>
</dbReference>
<gene>
    <name evidence="9" type="ORF">BCR42DRAFT_432180</name>
</gene>
<keyword evidence="4" id="KW-0694">RNA-binding</keyword>
<dbReference type="PANTHER" id="PTHR23111">
    <property type="entry name" value="ZINC FINGER PROTEIN"/>
    <property type="match status" value="1"/>
</dbReference>
<evidence type="ECO:0000313" key="10">
    <source>
        <dbReference type="Proteomes" id="UP000193560"/>
    </source>
</evidence>
<feature type="domain" description="RanBP2-type" evidence="8">
    <location>
        <begin position="678"/>
        <end position="707"/>
    </location>
</feature>
<dbReference type="InterPro" id="IPR035979">
    <property type="entry name" value="RBD_domain_sf"/>
</dbReference>
<feature type="domain" description="RanBP2-type" evidence="8">
    <location>
        <begin position="733"/>
        <end position="764"/>
    </location>
</feature>
<protein>
    <submittedName>
        <fullName evidence="9">Uncharacterized protein</fullName>
    </submittedName>
</protein>
<keyword evidence="2 5" id="KW-0863">Zinc-finger</keyword>
<keyword evidence="10" id="KW-1185">Reference proteome</keyword>
<dbReference type="SUPFAM" id="SSF54928">
    <property type="entry name" value="RNA-binding domain, RBD"/>
    <property type="match status" value="1"/>
</dbReference>
<feature type="domain" description="RRM" evidence="7">
    <location>
        <begin position="316"/>
        <end position="394"/>
    </location>
</feature>
<organism evidence="9 10">
    <name type="scientific">Absidia repens</name>
    <dbReference type="NCBI Taxonomy" id="90262"/>
    <lineage>
        <taxon>Eukaryota</taxon>
        <taxon>Fungi</taxon>
        <taxon>Fungi incertae sedis</taxon>
        <taxon>Mucoromycota</taxon>
        <taxon>Mucoromycotina</taxon>
        <taxon>Mucoromycetes</taxon>
        <taxon>Mucorales</taxon>
        <taxon>Cunninghamellaceae</taxon>
        <taxon>Absidia</taxon>
    </lineage>
</organism>
<reference evidence="9 10" key="1">
    <citation type="submission" date="2016-07" db="EMBL/GenBank/DDBJ databases">
        <title>Pervasive Adenine N6-methylation of Active Genes in Fungi.</title>
        <authorList>
            <consortium name="DOE Joint Genome Institute"/>
            <person name="Mondo S.J."/>
            <person name="Dannebaum R.O."/>
            <person name="Kuo R.C."/>
            <person name="Labutti K."/>
            <person name="Haridas S."/>
            <person name="Kuo A."/>
            <person name="Salamov A."/>
            <person name="Ahrendt S.R."/>
            <person name="Lipzen A."/>
            <person name="Sullivan W."/>
            <person name="Andreopoulos W.B."/>
            <person name="Clum A."/>
            <person name="Lindquist E."/>
            <person name="Daum C."/>
            <person name="Ramamoorthy G.K."/>
            <person name="Gryganskyi A."/>
            <person name="Culley D."/>
            <person name="Magnuson J.K."/>
            <person name="James T.Y."/>
            <person name="O'Malley M.A."/>
            <person name="Stajich J.E."/>
            <person name="Spatafora J.W."/>
            <person name="Visel A."/>
            <person name="Grigoriev I.V."/>
        </authorList>
    </citation>
    <scope>NUCLEOTIDE SEQUENCE [LARGE SCALE GENOMIC DNA]</scope>
    <source>
        <strain evidence="9 10">NRRL 1336</strain>
    </source>
</reference>
<dbReference type="SMART" id="SM00547">
    <property type="entry name" value="ZnF_RBZ"/>
    <property type="match status" value="5"/>
</dbReference>